<organism evidence="1 2">
    <name type="scientific">Araneus ventricosus</name>
    <name type="common">Orbweaver spider</name>
    <name type="synonym">Epeira ventricosa</name>
    <dbReference type="NCBI Taxonomy" id="182803"/>
    <lineage>
        <taxon>Eukaryota</taxon>
        <taxon>Metazoa</taxon>
        <taxon>Ecdysozoa</taxon>
        <taxon>Arthropoda</taxon>
        <taxon>Chelicerata</taxon>
        <taxon>Arachnida</taxon>
        <taxon>Araneae</taxon>
        <taxon>Araneomorphae</taxon>
        <taxon>Entelegynae</taxon>
        <taxon>Araneoidea</taxon>
        <taxon>Araneidae</taxon>
        <taxon>Araneus</taxon>
    </lineage>
</organism>
<reference evidence="1 2" key="1">
    <citation type="journal article" date="2019" name="Sci. Rep.">
        <title>Orb-weaving spider Araneus ventricosus genome elucidates the spidroin gene catalogue.</title>
        <authorList>
            <person name="Kono N."/>
            <person name="Nakamura H."/>
            <person name="Ohtoshi R."/>
            <person name="Moran D.A.P."/>
            <person name="Shinohara A."/>
            <person name="Yoshida Y."/>
            <person name="Fujiwara M."/>
            <person name="Mori M."/>
            <person name="Tomita M."/>
            <person name="Arakawa K."/>
        </authorList>
    </citation>
    <scope>NUCLEOTIDE SEQUENCE [LARGE SCALE GENOMIC DNA]</scope>
</reference>
<dbReference type="Proteomes" id="UP000499080">
    <property type="component" value="Unassembled WGS sequence"/>
</dbReference>
<accession>A0A4Y2BUG8</accession>
<comment type="caution">
    <text evidence="1">The sequence shown here is derived from an EMBL/GenBank/DDBJ whole genome shotgun (WGS) entry which is preliminary data.</text>
</comment>
<gene>
    <name evidence="1" type="ORF">AVEN_187454_1</name>
</gene>
<dbReference type="OrthoDB" id="125347at2759"/>
<evidence type="ECO:0000313" key="2">
    <source>
        <dbReference type="Proteomes" id="UP000499080"/>
    </source>
</evidence>
<sequence length="91" mass="10437">MEKCHRNINKKNCFIKAGFSENKTTSETEEVDYIKHSIGEGETNPEQWASIQKDFNTNISFEDFLDVDNKLQTCGTLTDEEMVENINAEIS</sequence>
<protein>
    <submittedName>
        <fullName evidence="1">Uncharacterized protein</fullName>
    </submittedName>
</protein>
<dbReference type="EMBL" id="BGPR01000107">
    <property type="protein sequence ID" value="GBL94936.1"/>
    <property type="molecule type" value="Genomic_DNA"/>
</dbReference>
<name>A0A4Y2BUG8_ARAVE</name>
<dbReference type="AlphaFoldDB" id="A0A4Y2BUG8"/>
<evidence type="ECO:0000313" key="1">
    <source>
        <dbReference type="EMBL" id="GBL94936.1"/>
    </source>
</evidence>
<keyword evidence="2" id="KW-1185">Reference proteome</keyword>
<proteinExistence type="predicted"/>